<organism evidence="12 13">
    <name type="scientific">Ficus carica</name>
    <name type="common">Common fig</name>
    <dbReference type="NCBI Taxonomy" id="3494"/>
    <lineage>
        <taxon>Eukaryota</taxon>
        <taxon>Viridiplantae</taxon>
        <taxon>Streptophyta</taxon>
        <taxon>Embryophyta</taxon>
        <taxon>Tracheophyta</taxon>
        <taxon>Spermatophyta</taxon>
        <taxon>Magnoliopsida</taxon>
        <taxon>eudicotyledons</taxon>
        <taxon>Gunneridae</taxon>
        <taxon>Pentapetalae</taxon>
        <taxon>rosids</taxon>
        <taxon>fabids</taxon>
        <taxon>Rosales</taxon>
        <taxon>Moraceae</taxon>
        <taxon>Ficeae</taxon>
        <taxon>Ficus</taxon>
    </lineage>
</organism>
<evidence type="ECO:0000256" key="9">
    <source>
        <dbReference type="PROSITE-ProRule" id="PRU00027"/>
    </source>
</evidence>
<evidence type="ECO:0000313" key="12">
    <source>
        <dbReference type="EMBL" id="GMN49984.1"/>
    </source>
</evidence>
<evidence type="ECO:0000313" key="13">
    <source>
        <dbReference type="Proteomes" id="UP001187192"/>
    </source>
</evidence>
<dbReference type="InterPro" id="IPR012337">
    <property type="entry name" value="RNaseH-like_sf"/>
</dbReference>
<dbReference type="InterPro" id="IPR025525">
    <property type="entry name" value="hAT-like_transposase_RNase-H"/>
</dbReference>
<evidence type="ECO:0000256" key="3">
    <source>
        <dbReference type="ARBA" id="ARBA00022771"/>
    </source>
</evidence>
<keyword evidence="13" id="KW-1185">Reference proteome</keyword>
<dbReference type="PANTHER" id="PTHR46481:SF10">
    <property type="entry name" value="ZINC FINGER BED DOMAIN-CONTAINING PROTEIN 39"/>
    <property type="match status" value="1"/>
</dbReference>
<reference evidence="12" key="1">
    <citation type="submission" date="2023-07" db="EMBL/GenBank/DDBJ databases">
        <title>draft genome sequence of fig (Ficus carica).</title>
        <authorList>
            <person name="Takahashi T."/>
            <person name="Nishimura K."/>
        </authorList>
    </citation>
    <scope>NUCLEOTIDE SEQUENCE</scope>
</reference>
<proteinExistence type="predicted"/>
<dbReference type="SUPFAM" id="SSF140996">
    <property type="entry name" value="Hermes dimerisation domain"/>
    <property type="match status" value="1"/>
</dbReference>
<dbReference type="Pfam" id="PF14372">
    <property type="entry name" value="hAT-like_RNase-H"/>
    <property type="match status" value="1"/>
</dbReference>
<dbReference type="SUPFAM" id="SSF53098">
    <property type="entry name" value="Ribonuclease H-like"/>
    <property type="match status" value="1"/>
</dbReference>
<accession>A0AA88ACG8</accession>
<comment type="caution">
    <text evidence="12">The sequence shown here is derived from an EMBL/GenBank/DDBJ whole genome shotgun (WGS) entry which is preliminary data.</text>
</comment>
<keyword evidence="6" id="KW-0238">DNA-binding</keyword>
<keyword evidence="8" id="KW-0539">Nucleus</keyword>
<dbReference type="GO" id="GO:0009791">
    <property type="term" value="P:post-embryonic development"/>
    <property type="evidence" value="ECO:0007669"/>
    <property type="project" value="UniProtKB-ARBA"/>
</dbReference>
<keyword evidence="4" id="KW-0862">Zinc</keyword>
<keyword evidence="3 9" id="KW-0863">Zinc-finger</keyword>
<evidence type="ECO:0000259" key="11">
    <source>
        <dbReference type="PROSITE" id="PS50808"/>
    </source>
</evidence>
<evidence type="ECO:0000256" key="7">
    <source>
        <dbReference type="ARBA" id="ARBA00023163"/>
    </source>
</evidence>
<dbReference type="AlphaFoldDB" id="A0AA88ACG8"/>
<dbReference type="GO" id="GO:0008270">
    <property type="term" value="F:zinc ion binding"/>
    <property type="evidence" value="ECO:0007669"/>
    <property type="project" value="UniProtKB-KW"/>
</dbReference>
<keyword evidence="7" id="KW-0804">Transcription</keyword>
<dbReference type="Proteomes" id="UP001187192">
    <property type="component" value="Unassembled WGS sequence"/>
</dbReference>
<evidence type="ECO:0000256" key="5">
    <source>
        <dbReference type="ARBA" id="ARBA00023015"/>
    </source>
</evidence>
<dbReference type="GO" id="GO:0005634">
    <property type="term" value="C:nucleus"/>
    <property type="evidence" value="ECO:0007669"/>
    <property type="project" value="UniProtKB-SubCell"/>
</dbReference>
<dbReference type="SUPFAM" id="SSF57667">
    <property type="entry name" value="beta-beta-alpha zinc fingers"/>
    <property type="match status" value="1"/>
</dbReference>
<feature type="region of interest" description="Disordered" evidence="10">
    <location>
        <begin position="87"/>
        <end position="116"/>
    </location>
</feature>
<dbReference type="SMART" id="SM00614">
    <property type="entry name" value="ZnF_BED"/>
    <property type="match status" value="1"/>
</dbReference>
<dbReference type="InterPro" id="IPR003656">
    <property type="entry name" value="Znf_BED"/>
</dbReference>
<evidence type="ECO:0000256" key="6">
    <source>
        <dbReference type="ARBA" id="ARBA00023125"/>
    </source>
</evidence>
<keyword evidence="5" id="KW-0805">Transcription regulation</keyword>
<protein>
    <recommendedName>
        <fullName evidence="11">BED-type domain-containing protein</fullName>
    </recommendedName>
</protein>
<evidence type="ECO:0000256" key="10">
    <source>
        <dbReference type="SAM" id="MobiDB-lite"/>
    </source>
</evidence>
<evidence type="ECO:0000256" key="8">
    <source>
        <dbReference type="ARBA" id="ARBA00023242"/>
    </source>
</evidence>
<name>A0AA88ACG8_FICCA</name>
<evidence type="ECO:0000256" key="2">
    <source>
        <dbReference type="ARBA" id="ARBA00022723"/>
    </source>
</evidence>
<sequence>MDTLTIVPIENNEIAISELPPNKRRRKKSLVWEHFTVKKVGSDCLKAFCKQCNKSFAYITGSKLAGTSHLKRHITLGICPAIRGKDPQITFTPGSPAAPTDPPKRRYRTSSAVPSSHFDQNRCGQEIAKMIILHEYPLHIVEQSGFVDFIRKIQPQFSMPSFNTVQGDCVAMYLKEKQNLLDLVNGIPGRVNLALDLWISNQTVGYVLLTGHFIDADWNLHRRILNVVMVPSLDSANSFNQAVITCLSDWNLEGRLFNLTLDQSFLNETAFDNLRGFLPLKNQILLNGQLVVGNCLAHVLSRLAQDAFGLIRDTISKIRDNVKYVKTSESHEEKFIELKQQLQVPSTMELLVDDQSKWDSTYHMLVAACELQEVFACLDTSDPDYKITPSIDEWKHVEILCTYLKCLFDVANVLTSPTYPTANAFFPEVSNIQMDLMQAAMSEDPFISSLTRPLHERFDKYWSNSCLVLAFAVVMDPRFKMKLVELTFSKIYGENAETWVRIVDDGIHELFIDYMTQMLALPEPVMDNGGRSLNALILFDFEGHQWFK</sequence>
<keyword evidence="2" id="KW-0479">Metal-binding</keyword>
<dbReference type="InterPro" id="IPR052035">
    <property type="entry name" value="ZnF_BED_domain_contain"/>
</dbReference>
<dbReference type="InterPro" id="IPR036236">
    <property type="entry name" value="Znf_C2H2_sf"/>
</dbReference>
<dbReference type="PANTHER" id="PTHR46481">
    <property type="entry name" value="ZINC FINGER BED DOMAIN-CONTAINING PROTEIN 4"/>
    <property type="match status" value="1"/>
</dbReference>
<evidence type="ECO:0000256" key="1">
    <source>
        <dbReference type="ARBA" id="ARBA00004123"/>
    </source>
</evidence>
<dbReference type="PROSITE" id="PS50808">
    <property type="entry name" value="ZF_BED"/>
    <property type="match status" value="1"/>
</dbReference>
<dbReference type="GO" id="GO:0003677">
    <property type="term" value="F:DNA binding"/>
    <property type="evidence" value="ECO:0007669"/>
    <property type="project" value="UniProtKB-KW"/>
</dbReference>
<evidence type="ECO:0000256" key="4">
    <source>
        <dbReference type="ARBA" id="ARBA00022833"/>
    </source>
</evidence>
<feature type="domain" description="BED-type" evidence="11">
    <location>
        <begin position="26"/>
        <end position="86"/>
    </location>
</feature>
<gene>
    <name evidence="12" type="ORF">TIFTF001_019149</name>
</gene>
<comment type="subcellular location">
    <subcellularLocation>
        <location evidence="1">Nucleus</location>
    </subcellularLocation>
</comment>
<dbReference type="EMBL" id="BTGU01000032">
    <property type="protein sequence ID" value="GMN49984.1"/>
    <property type="molecule type" value="Genomic_DNA"/>
</dbReference>